<accession>A0A2H1KMI5</accession>
<dbReference type="RefSeq" id="WP_101624966.1">
    <property type="nucleotide sequence ID" value="NZ_FXZC01000013.1"/>
</dbReference>
<dbReference type="Proteomes" id="UP000234333">
    <property type="component" value="Unassembled WGS sequence"/>
</dbReference>
<reference evidence="2 3" key="1">
    <citation type="submission" date="2017-03" db="EMBL/GenBank/DDBJ databases">
        <authorList>
            <person name="Afonso C.L."/>
            <person name="Miller P.J."/>
            <person name="Scott M.A."/>
            <person name="Spackman E."/>
            <person name="Goraichik I."/>
            <person name="Dimitrov K.M."/>
            <person name="Suarez D.L."/>
            <person name="Swayne D.E."/>
        </authorList>
    </citation>
    <scope>NUCLEOTIDE SEQUENCE [LARGE SCALE GENOMIC DNA]</scope>
    <source>
        <strain evidence="2 3">CIP 102111</strain>
    </source>
</reference>
<evidence type="ECO:0000256" key="1">
    <source>
        <dbReference type="SAM" id="MobiDB-lite"/>
    </source>
</evidence>
<protein>
    <submittedName>
        <fullName evidence="2">Uncharacterized protein</fullName>
    </submittedName>
</protein>
<gene>
    <name evidence="2" type="ORF">BC102111_03449</name>
</gene>
<feature type="region of interest" description="Disordered" evidence="1">
    <location>
        <begin position="115"/>
        <end position="137"/>
    </location>
</feature>
<dbReference type="GeneID" id="99772600"/>
<proteinExistence type="predicted"/>
<name>A0A2H1KMI5_9MICO</name>
<evidence type="ECO:0000313" key="3">
    <source>
        <dbReference type="Proteomes" id="UP000234333"/>
    </source>
</evidence>
<organism evidence="2 3">
    <name type="scientific">Brevibacterium casei CIP 102111</name>
    <dbReference type="NCBI Taxonomy" id="1255625"/>
    <lineage>
        <taxon>Bacteria</taxon>
        <taxon>Bacillati</taxon>
        <taxon>Actinomycetota</taxon>
        <taxon>Actinomycetes</taxon>
        <taxon>Micrococcales</taxon>
        <taxon>Brevibacteriaceae</taxon>
        <taxon>Brevibacterium</taxon>
    </lineage>
</organism>
<dbReference type="EMBL" id="FXZC01000013">
    <property type="protein sequence ID" value="SMY00754.1"/>
    <property type="molecule type" value="Genomic_DNA"/>
</dbReference>
<sequence length="283" mass="30635">MSGFTTFAGAENHALRILVLDGIRDFEVQVRNDPRMMDHIADSDMSLDDYRAIHDRIATKLLNNEEFDHRLFDGDETQFVVALAEDGAGTTSYQNTDAGQAARIRDEQIIEKAKAMDQERRTTDSNPAPAPTADPLSERTYNRATLAAAGHHLETGDWDAHRKLAQIAVKSGYAAEVTQEYFNDAGTDTPLEHKIEILDPGEAAPCATPGLRLEEESVLGSTISVEQFTPETPHGFFGPVTPLEDAPTDPEGPGNPVASDAHLSALSAQPPHPPARSTGPSLT</sequence>
<dbReference type="AlphaFoldDB" id="A0A2H1KMI5"/>
<evidence type="ECO:0000313" key="2">
    <source>
        <dbReference type="EMBL" id="SMY00754.1"/>
    </source>
</evidence>
<feature type="region of interest" description="Disordered" evidence="1">
    <location>
        <begin position="228"/>
        <end position="283"/>
    </location>
</feature>